<dbReference type="PANTHER" id="PTHR47431:SF4">
    <property type="entry name" value="ZN(II)2CYS6 TRANSCRIPTION FACTOR (EUROFUNG)"/>
    <property type="match status" value="1"/>
</dbReference>
<proteinExistence type="predicted"/>
<gene>
    <name evidence="2" type="ORF">FHETE_940</name>
</gene>
<feature type="region of interest" description="Disordered" evidence="1">
    <location>
        <begin position="512"/>
        <end position="537"/>
    </location>
</feature>
<name>A0A8H5U1U9_FUSHE</name>
<evidence type="ECO:0000313" key="3">
    <source>
        <dbReference type="Proteomes" id="UP000567885"/>
    </source>
</evidence>
<accession>A0A8H5U1U9</accession>
<evidence type="ECO:0000313" key="2">
    <source>
        <dbReference type="EMBL" id="KAF5679199.1"/>
    </source>
</evidence>
<dbReference type="OrthoDB" id="2399539at2759"/>
<sequence>MTGYAGGSPDWIPGYPMPRSGEPERTSLEPHCSKCVALEKQCEYAASRRGGLDRATLLERRKRIAKEKEPRLDISTPQPTGTYNDVIISSPYDQPVIILDPMDHVIPAALSDETSTLTAWSNLGANVDSLTEDPLIISYYTNFHHLHPFAPPLQHFVRLCQQTQEPSLDFNALVIVMRLIGHLYTAHEWSHTLQSHCETRISQLPSSDPVRVQCKLLYSIALFWNNFRVEADREMETAKNIALSLGMHRKEFATANGAGDGVLIESWRRTWWMLVFHIEASVELPCEEADYESGIISQPRTLEEFNSREFSDDDIEFSSFAYLIGAVKCAALAISASPKYATRKDSEHIIQSADSVTDAWLLLLPKRQKPVMRNDGAIDELMFQANMLVHVFNPVESASSCAREPPPDIPKPDLINVHTTRILKSVNAQIQLLALPVRPFHHTPFTTCMMSEGTLALLSACKYLLQGKALAIARDQIRLSIACLKSLAEVWPRTARNVKEIQTIARHVLGTKGGNTATGTTPSSSEPSSLTGSGGQPADDSIQIGDMFASLGSFEDICGWFNMSPEANFSI</sequence>
<feature type="compositionally biased region" description="Low complexity" evidence="1">
    <location>
        <begin position="514"/>
        <end position="531"/>
    </location>
</feature>
<dbReference type="PANTHER" id="PTHR47431">
    <property type="entry name" value="ZN(II)2CYS6 TRANSCRIPTION FACTOR (EUROFUNG)-RELATED"/>
    <property type="match status" value="1"/>
</dbReference>
<organism evidence="2 3">
    <name type="scientific">Fusarium heterosporum</name>
    <dbReference type="NCBI Taxonomy" id="42747"/>
    <lineage>
        <taxon>Eukaryota</taxon>
        <taxon>Fungi</taxon>
        <taxon>Dikarya</taxon>
        <taxon>Ascomycota</taxon>
        <taxon>Pezizomycotina</taxon>
        <taxon>Sordariomycetes</taxon>
        <taxon>Hypocreomycetidae</taxon>
        <taxon>Hypocreales</taxon>
        <taxon>Nectriaceae</taxon>
        <taxon>Fusarium</taxon>
        <taxon>Fusarium heterosporum species complex</taxon>
    </lineage>
</organism>
<protein>
    <submittedName>
        <fullName evidence="2">C6 transcription factor</fullName>
    </submittedName>
</protein>
<dbReference type="Proteomes" id="UP000567885">
    <property type="component" value="Unassembled WGS sequence"/>
</dbReference>
<keyword evidence="3" id="KW-1185">Reference proteome</keyword>
<evidence type="ECO:0000256" key="1">
    <source>
        <dbReference type="SAM" id="MobiDB-lite"/>
    </source>
</evidence>
<dbReference type="EMBL" id="JAAGWQ010000013">
    <property type="protein sequence ID" value="KAF5679199.1"/>
    <property type="molecule type" value="Genomic_DNA"/>
</dbReference>
<dbReference type="CDD" id="cd12148">
    <property type="entry name" value="fungal_TF_MHR"/>
    <property type="match status" value="1"/>
</dbReference>
<feature type="region of interest" description="Disordered" evidence="1">
    <location>
        <begin position="1"/>
        <end position="28"/>
    </location>
</feature>
<reference evidence="2 3" key="1">
    <citation type="submission" date="2020-05" db="EMBL/GenBank/DDBJ databases">
        <title>Identification and distribution of gene clusters putatively required for synthesis of sphingolipid metabolism inhibitors in phylogenetically diverse species of the filamentous fungus Fusarium.</title>
        <authorList>
            <person name="Kim H.-S."/>
            <person name="Busman M."/>
            <person name="Brown D.W."/>
            <person name="Divon H."/>
            <person name="Uhlig S."/>
            <person name="Proctor R.H."/>
        </authorList>
    </citation>
    <scope>NUCLEOTIDE SEQUENCE [LARGE SCALE GENOMIC DNA]</scope>
    <source>
        <strain evidence="2 3">NRRL 20693</strain>
    </source>
</reference>
<dbReference type="AlphaFoldDB" id="A0A8H5U1U9"/>
<comment type="caution">
    <text evidence="2">The sequence shown here is derived from an EMBL/GenBank/DDBJ whole genome shotgun (WGS) entry which is preliminary data.</text>
</comment>